<organism evidence="1">
    <name type="scientific">Sesamum latifolium</name>
    <dbReference type="NCBI Taxonomy" id="2727402"/>
    <lineage>
        <taxon>Eukaryota</taxon>
        <taxon>Viridiplantae</taxon>
        <taxon>Streptophyta</taxon>
        <taxon>Embryophyta</taxon>
        <taxon>Tracheophyta</taxon>
        <taxon>Spermatophyta</taxon>
        <taxon>Magnoliopsida</taxon>
        <taxon>eudicotyledons</taxon>
        <taxon>Gunneridae</taxon>
        <taxon>Pentapetalae</taxon>
        <taxon>asterids</taxon>
        <taxon>lamiids</taxon>
        <taxon>Lamiales</taxon>
        <taxon>Pedaliaceae</taxon>
        <taxon>Sesamum</taxon>
    </lineage>
</organism>
<evidence type="ECO:0008006" key="2">
    <source>
        <dbReference type="Google" id="ProtNLM"/>
    </source>
</evidence>
<evidence type="ECO:0000313" key="1">
    <source>
        <dbReference type="EMBL" id="KAL0395170.1"/>
    </source>
</evidence>
<accession>A0AAW2SRR3</accession>
<reference evidence="1" key="1">
    <citation type="submission" date="2020-06" db="EMBL/GenBank/DDBJ databases">
        <authorList>
            <person name="Li T."/>
            <person name="Hu X."/>
            <person name="Zhang T."/>
            <person name="Song X."/>
            <person name="Zhang H."/>
            <person name="Dai N."/>
            <person name="Sheng W."/>
            <person name="Hou X."/>
            <person name="Wei L."/>
        </authorList>
    </citation>
    <scope>NUCLEOTIDE SEQUENCE</scope>
    <source>
        <strain evidence="1">KEN1</strain>
        <tissue evidence="1">Leaf</tissue>
    </source>
</reference>
<gene>
    <name evidence="1" type="ORF">Slati_4483200</name>
</gene>
<dbReference type="InterPro" id="IPR036691">
    <property type="entry name" value="Endo/exonu/phosph_ase_sf"/>
</dbReference>
<comment type="caution">
    <text evidence="1">The sequence shown here is derived from an EMBL/GenBank/DDBJ whole genome shotgun (WGS) entry which is preliminary data.</text>
</comment>
<sequence>MEVLQALKSQWTTTFQDDSPLPTSRHSTGELRLVSSHQLTPYRPPPPVSRIARRFSKPTTLDQAIEILALPPQGLFAFHGNPIRVATPTLASNVVPLMDKAPTALSPDTTMPPKLDFLPTQASPIKPFSIGDWNLHRQMHVNSLVSIVYGANDLGIRRDLWQLLAQLASSIDDEPWMVLGDFNTVLDMSEVCGASGDIRAVMEDFHNCILEMGLITLPIQGELFTWHNCSDNNRSLWKRLDQIMAND</sequence>
<dbReference type="EMBL" id="JACGWN010000016">
    <property type="protein sequence ID" value="KAL0395170.1"/>
    <property type="molecule type" value="Genomic_DNA"/>
</dbReference>
<dbReference type="PANTHER" id="PTHR33710:SF71">
    <property type="entry name" value="ENDONUCLEASE_EXONUCLEASE_PHOSPHATASE DOMAIN-CONTAINING PROTEIN"/>
    <property type="match status" value="1"/>
</dbReference>
<proteinExistence type="predicted"/>
<dbReference type="SUPFAM" id="SSF56219">
    <property type="entry name" value="DNase I-like"/>
    <property type="match status" value="1"/>
</dbReference>
<reference evidence="1" key="2">
    <citation type="journal article" date="2024" name="Plant">
        <title>Genomic evolution and insights into agronomic trait innovations of Sesamum species.</title>
        <authorList>
            <person name="Miao H."/>
            <person name="Wang L."/>
            <person name="Qu L."/>
            <person name="Liu H."/>
            <person name="Sun Y."/>
            <person name="Le M."/>
            <person name="Wang Q."/>
            <person name="Wei S."/>
            <person name="Zheng Y."/>
            <person name="Lin W."/>
            <person name="Duan Y."/>
            <person name="Cao H."/>
            <person name="Xiong S."/>
            <person name="Wang X."/>
            <person name="Wei L."/>
            <person name="Li C."/>
            <person name="Ma Q."/>
            <person name="Ju M."/>
            <person name="Zhao R."/>
            <person name="Li G."/>
            <person name="Mu C."/>
            <person name="Tian Q."/>
            <person name="Mei H."/>
            <person name="Zhang T."/>
            <person name="Gao T."/>
            <person name="Zhang H."/>
        </authorList>
    </citation>
    <scope>NUCLEOTIDE SEQUENCE</scope>
    <source>
        <strain evidence="1">KEN1</strain>
    </source>
</reference>
<dbReference type="PANTHER" id="PTHR33710">
    <property type="entry name" value="BNAC02G09200D PROTEIN"/>
    <property type="match status" value="1"/>
</dbReference>
<dbReference type="AlphaFoldDB" id="A0AAW2SRR3"/>
<dbReference type="Gene3D" id="3.60.10.10">
    <property type="entry name" value="Endonuclease/exonuclease/phosphatase"/>
    <property type="match status" value="1"/>
</dbReference>
<name>A0AAW2SRR3_9LAMI</name>
<protein>
    <recommendedName>
        <fullName evidence="2">Endonuclease/exonuclease/phosphatase domain-containing protein</fullName>
    </recommendedName>
</protein>